<protein>
    <recommendedName>
        <fullName evidence="1">Flagellar motor switch protein FliN-like C-terminal domain-containing protein</fullName>
    </recommendedName>
</protein>
<dbReference type="RefSeq" id="WP_096377184.1">
    <property type="nucleotide sequence ID" value="NZ_AP014940.1"/>
</dbReference>
<evidence type="ECO:0000259" key="1">
    <source>
        <dbReference type="Pfam" id="PF01052"/>
    </source>
</evidence>
<dbReference type="AlphaFoldDB" id="A0AAU9AHR8"/>
<feature type="domain" description="Flagellar motor switch protein FliN-like C-terminal" evidence="1">
    <location>
        <begin position="178"/>
        <end position="247"/>
    </location>
</feature>
<gene>
    <name evidence="2" type="ORF">LEN_1438</name>
</gene>
<accession>A0AAU9AHR8</accession>
<dbReference type="InterPro" id="IPR036429">
    <property type="entry name" value="SpoA-like_sf"/>
</dbReference>
<reference evidence="2 3" key="1">
    <citation type="journal article" date="2017" name="DNA Res.">
        <title>Complete genome sequence and expression profile of the commercial lytic enzyme producer Lysobacter enzymogenes M497-1.</title>
        <authorList>
            <person name="Takami H."/>
            <person name="Toyoda A."/>
            <person name="Uchiyama I."/>
            <person name="Itoh T."/>
            <person name="Takaki Y."/>
            <person name="Arai W."/>
            <person name="Nishi S."/>
            <person name="Kawai M."/>
            <person name="Shinya K."/>
            <person name="Ikeda H."/>
        </authorList>
    </citation>
    <scope>NUCLEOTIDE SEQUENCE [LARGE SCALE GENOMIC DNA]</scope>
    <source>
        <strain evidence="2 3">M497-1</strain>
    </source>
</reference>
<evidence type="ECO:0000313" key="3">
    <source>
        <dbReference type="Proteomes" id="UP000218824"/>
    </source>
</evidence>
<dbReference type="Gene3D" id="2.30.330.10">
    <property type="entry name" value="SpoA-like"/>
    <property type="match status" value="1"/>
</dbReference>
<dbReference type="SUPFAM" id="SSF101801">
    <property type="entry name" value="Surface presentation of antigens (SPOA)"/>
    <property type="match status" value="1"/>
</dbReference>
<dbReference type="Proteomes" id="UP000218824">
    <property type="component" value="Chromosome"/>
</dbReference>
<dbReference type="EMBL" id="AP014940">
    <property type="protein sequence ID" value="BAV96925.1"/>
    <property type="molecule type" value="Genomic_DNA"/>
</dbReference>
<dbReference type="Pfam" id="PF01052">
    <property type="entry name" value="FliMN_C"/>
    <property type="match status" value="1"/>
</dbReference>
<name>A0AAU9AHR8_LYSEN</name>
<dbReference type="GeneID" id="83063312"/>
<evidence type="ECO:0000313" key="2">
    <source>
        <dbReference type="EMBL" id="BAV96925.1"/>
    </source>
</evidence>
<sequence length="257" mass="27124">MATLPLRWQGRSRLARLRAEVEGRCARWLDEWSAAARDCAVETLEESAPADPRGAAGHWQELRAGAATARFSLPGPAFELWGQRLLGAEGEADGLAEALGRRAFAALAQALLSAPQSAPARIERPPARELEPRHGVAALALQLAGVRLRLYLDPAACDLLAPLPALAPATLSPRAGALAQATVELTATLDLGRGALGQALNLRPGEILKTGLRLDAPLQLRAAGDVPVLSATLTQHEGARALRVVQLTASRTQETQP</sequence>
<organism evidence="2 3">
    <name type="scientific">Lysobacter enzymogenes</name>
    <dbReference type="NCBI Taxonomy" id="69"/>
    <lineage>
        <taxon>Bacteria</taxon>
        <taxon>Pseudomonadati</taxon>
        <taxon>Pseudomonadota</taxon>
        <taxon>Gammaproteobacteria</taxon>
        <taxon>Lysobacterales</taxon>
        <taxon>Lysobacteraceae</taxon>
        <taxon>Lysobacter</taxon>
    </lineage>
</organism>
<dbReference type="KEGG" id="lem:LEN_1438"/>
<proteinExistence type="predicted"/>
<dbReference type="InterPro" id="IPR001543">
    <property type="entry name" value="FliN-like_C"/>
</dbReference>